<reference evidence="1" key="1">
    <citation type="submission" date="2014-09" db="EMBL/GenBank/DDBJ databases">
        <authorList>
            <person name="Magalhaes I.L.F."/>
            <person name="Oliveira U."/>
            <person name="Santos F.R."/>
            <person name="Vidigal T.H.D.A."/>
            <person name="Brescovit A.D."/>
            <person name="Santos A.J."/>
        </authorList>
    </citation>
    <scope>NUCLEOTIDE SEQUENCE</scope>
    <source>
        <tissue evidence="1">Shoot tissue taken approximately 20 cm above the soil surface</tissue>
    </source>
</reference>
<reference evidence="1" key="2">
    <citation type="journal article" date="2015" name="Data Brief">
        <title>Shoot transcriptome of the giant reed, Arundo donax.</title>
        <authorList>
            <person name="Barrero R.A."/>
            <person name="Guerrero F.D."/>
            <person name="Moolhuijzen P."/>
            <person name="Goolsby J.A."/>
            <person name="Tidwell J."/>
            <person name="Bellgard S.E."/>
            <person name="Bellgard M.I."/>
        </authorList>
    </citation>
    <scope>NUCLEOTIDE SEQUENCE</scope>
    <source>
        <tissue evidence="1">Shoot tissue taken approximately 20 cm above the soil surface</tissue>
    </source>
</reference>
<organism evidence="1">
    <name type="scientific">Arundo donax</name>
    <name type="common">Giant reed</name>
    <name type="synonym">Donax arundinaceus</name>
    <dbReference type="NCBI Taxonomy" id="35708"/>
    <lineage>
        <taxon>Eukaryota</taxon>
        <taxon>Viridiplantae</taxon>
        <taxon>Streptophyta</taxon>
        <taxon>Embryophyta</taxon>
        <taxon>Tracheophyta</taxon>
        <taxon>Spermatophyta</taxon>
        <taxon>Magnoliopsida</taxon>
        <taxon>Liliopsida</taxon>
        <taxon>Poales</taxon>
        <taxon>Poaceae</taxon>
        <taxon>PACMAD clade</taxon>
        <taxon>Arundinoideae</taxon>
        <taxon>Arundineae</taxon>
        <taxon>Arundo</taxon>
    </lineage>
</organism>
<proteinExistence type="predicted"/>
<evidence type="ECO:0000313" key="1">
    <source>
        <dbReference type="EMBL" id="JAE27646.1"/>
    </source>
</evidence>
<dbReference type="EMBL" id="GBRH01170250">
    <property type="protein sequence ID" value="JAE27646.1"/>
    <property type="molecule type" value="Transcribed_RNA"/>
</dbReference>
<name>A0A0A9GYJ2_ARUDO</name>
<sequence>MKFWCTGRTSLPQIHHGWILKNFGTYTLNFSSRTSCCSRGGEML</sequence>
<dbReference type="AlphaFoldDB" id="A0A0A9GYJ2"/>
<accession>A0A0A9GYJ2</accession>
<protein>
    <submittedName>
        <fullName evidence="1">Uncharacterized protein</fullName>
    </submittedName>
</protein>